<dbReference type="InterPro" id="IPR036388">
    <property type="entry name" value="WH-like_DNA-bd_sf"/>
</dbReference>
<evidence type="ECO:0000256" key="3">
    <source>
        <dbReference type="ARBA" id="ARBA00022691"/>
    </source>
</evidence>
<dbReference type="InterPro" id="IPR016461">
    <property type="entry name" value="COMT-like"/>
</dbReference>
<dbReference type="Pfam" id="PF00891">
    <property type="entry name" value="Methyltransf_2"/>
    <property type="match status" value="1"/>
</dbReference>
<dbReference type="GO" id="GO:0008171">
    <property type="term" value="F:O-methyltransferase activity"/>
    <property type="evidence" value="ECO:0007669"/>
    <property type="project" value="InterPro"/>
</dbReference>
<gene>
    <name evidence="7" type="ORF">ABN611_20370</name>
</gene>
<evidence type="ECO:0000256" key="1">
    <source>
        <dbReference type="ARBA" id="ARBA00022603"/>
    </source>
</evidence>
<organism evidence="7">
    <name type="scientific">Kribbella sp. HUAS MG21</name>
    <dbReference type="NCBI Taxonomy" id="3160966"/>
    <lineage>
        <taxon>Bacteria</taxon>
        <taxon>Bacillati</taxon>
        <taxon>Actinomycetota</taxon>
        <taxon>Actinomycetes</taxon>
        <taxon>Propionibacteriales</taxon>
        <taxon>Kribbellaceae</taxon>
        <taxon>Kribbella</taxon>
    </lineage>
</organism>
<feature type="domain" description="O-methyltransferase C-terminal" evidence="5">
    <location>
        <begin position="107"/>
        <end position="313"/>
    </location>
</feature>
<dbReference type="SUPFAM" id="SSF46785">
    <property type="entry name" value="Winged helix' DNA-binding domain"/>
    <property type="match status" value="1"/>
</dbReference>
<dbReference type="PANTHER" id="PTHR43712:SF2">
    <property type="entry name" value="O-METHYLTRANSFERASE CICE"/>
    <property type="match status" value="1"/>
</dbReference>
<dbReference type="InterPro" id="IPR001077">
    <property type="entry name" value="COMT_C"/>
</dbReference>
<dbReference type="AlphaFoldDB" id="A0AAU7TP46"/>
<proteinExistence type="predicted"/>
<dbReference type="Gene3D" id="1.10.10.10">
    <property type="entry name" value="Winged helix-like DNA-binding domain superfamily/Winged helix DNA-binding domain"/>
    <property type="match status" value="1"/>
</dbReference>
<dbReference type="RefSeq" id="WP_350281491.1">
    <property type="nucleotide sequence ID" value="NZ_CP158165.1"/>
</dbReference>
<sequence length="333" mass="35659">MDVSRELHRLVTGYQATQAVSVAASLRLSDLLAAGPRSVAELAEAAGADEQSLARLMHTLTVLGLYRRAEDGTFTATELGAALRTDGTRSIADWVRFVGRPFHWQAYGALEHSVRTGETAFRSVHGESMWEYAGKHPDDRQIFDAAMTSVSQTVADDVVDAYDFGRFSTVVDVGGGRGLMLSAILRRYPAVEGVLFDLPDVVASAPELLANAGVWARCRAVGGSFFDAVPAGADAYVLKAVIHDWADSEAIEILRVCRTAMPPGARLLLLEQLLDATPDPVRTALSDLTMLVMAGGRERTTAEYRTLLTTAGLSLVDVVPTASTTSVIEAVAH</sequence>
<dbReference type="InterPro" id="IPR012967">
    <property type="entry name" value="COMT_dimerisation"/>
</dbReference>
<dbReference type="PIRSF" id="PIRSF005739">
    <property type="entry name" value="O-mtase"/>
    <property type="match status" value="1"/>
</dbReference>
<keyword evidence="3" id="KW-0949">S-adenosyl-L-methionine</keyword>
<dbReference type="GO" id="GO:0046983">
    <property type="term" value="F:protein dimerization activity"/>
    <property type="evidence" value="ECO:0007669"/>
    <property type="project" value="InterPro"/>
</dbReference>
<dbReference type="GO" id="GO:0032259">
    <property type="term" value="P:methylation"/>
    <property type="evidence" value="ECO:0007669"/>
    <property type="project" value="UniProtKB-KW"/>
</dbReference>
<feature type="domain" description="O-methyltransferase dimerisation" evidence="6">
    <location>
        <begin position="9"/>
        <end position="83"/>
    </location>
</feature>
<dbReference type="EMBL" id="CP158165">
    <property type="protein sequence ID" value="XBV28741.1"/>
    <property type="molecule type" value="Genomic_DNA"/>
</dbReference>
<reference evidence="7" key="1">
    <citation type="submission" date="2024-06" db="EMBL/GenBank/DDBJ databases">
        <title>Kribbella sp. strain HUAS MG21 genome sequences.</title>
        <authorList>
            <person name="Mo P."/>
        </authorList>
    </citation>
    <scope>NUCLEOTIDE SEQUENCE</scope>
    <source>
        <strain evidence="7">HUAS MG21</strain>
    </source>
</reference>
<evidence type="ECO:0000256" key="2">
    <source>
        <dbReference type="ARBA" id="ARBA00022679"/>
    </source>
</evidence>
<dbReference type="SUPFAM" id="SSF53335">
    <property type="entry name" value="S-adenosyl-L-methionine-dependent methyltransferases"/>
    <property type="match status" value="1"/>
</dbReference>
<evidence type="ECO:0000259" key="6">
    <source>
        <dbReference type="Pfam" id="PF08100"/>
    </source>
</evidence>
<protein>
    <submittedName>
        <fullName evidence="7">Methyltransferase</fullName>
    </submittedName>
</protein>
<dbReference type="CDD" id="cd02440">
    <property type="entry name" value="AdoMet_MTases"/>
    <property type="match status" value="1"/>
</dbReference>
<evidence type="ECO:0000313" key="7">
    <source>
        <dbReference type="EMBL" id="XBV28741.1"/>
    </source>
</evidence>
<name>A0AAU7TP46_9ACTN</name>
<evidence type="ECO:0000256" key="4">
    <source>
        <dbReference type="PIRSR" id="PIRSR005739-1"/>
    </source>
</evidence>
<evidence type="ECO:0000259" key="5">
    <source>
        <dbReference type="Pfam" id="PF00891"/>
    </source>
</evidence>
<dbReference type="PANTHER" id="PTHR43712">
    <property type="entry name" value="PUTATIVE (AFU_ORTHOLOGUE AFUA_4G14580)-RELATED"/>
    <property type="match status" value="1"/>
</dbReference>
<dbReference type="InterPro" id="IPR029063">
    <property type="entry name" value="SAM-dependent_MTases_sf"/>
</dbReference>
<keyword evidence="2" id="KW-0808">Transferase</keyword>
<dbReference type="PROSITE" id="PS51683">
    <property type="entry name" value="SAM_OMT_II"/>
    <property type="match status" value="1"/>
</dbReference>
<dbReference type="InterPro" id="IPR036390">
    <property type="entry name" value="WH_DNA-bd_sf"/>
</dbReference>
<accession>A0AAU7TP46</accession>
<dbReference type="Pfam" id="PF08100">
    <property type="entry name" value="Dimerisation"/>
    <property type="match status" value="1"/>
</dbReference>
<feature type="active site" description="Proton acceptor" evidence="4">
    <location>
        <position position="243"/>
    </location>
</feature>
<keyword evidence="1 7" id="KW-0489">Methyltransferase</keyword>
<dbReference type="Gene3D" id="1.10.287.1350">
    <property type="match status" value="1"/>
</dbReference>
<dbReference type="Gene3D" id="3.40.50.150">
    <property type="entry name" value="Vaccinia Virus protein VP39"/>
    <property type="match status" value="1"/>
</dbReference>